<sequence length="74" mass="8390">MSCGHERGPLRCGADCCEVAKLVALATEPFYRLCELDWTVWTHFLHNLCNQIKLKKQTTQISLKILALDLLSSN</sequence>
<dbReference type="AlphaFoldDB" id="A0A8R1XXD2"/>
<organism evidence="1 2">
    <name type="scientific">Onchocerca volvulus</name>
    <dbReference type="NCBI Taxonomy" id="6282"/>
    <lineage>
        <taxon>Eukaryota</taxon>
        <taxon>Metazoa</taxon>
        <taxon>Ecdysozoa</taxon>
        <taxon>Nematoda</taxon>
        <taxon>Chromadorea</taxon>
        <taxon>Rhabditida</taxon>
        <taxon>Spirurina</taxon>
        <taxon>Spiruromorpha</taxon>
        <taxon>Filarioidea</taxon>
        <taxon>Onchocercidae</taxon>
        <taxon>Onchocerca</taxon>
    </lineage>
</organism>
<reference evidence="2" key="1">
    <citation type="submission" date="2013-10" db="EMBL/GenBank/DDBJ databases">
        <title>Genome sequencing of Onchocerca volvulus.</title>
        <authorList>
            <person name="Cotton J."/>
            <person name="Tsai J."/>
            <person name="Stanley E."/>
            <person name="Tracey A."/>
            <person name="Holroyd N."/>
            <person name="Lustigman S."/>
            <person name="Berriman M."/>
        </authorList>
    </citation>
    <scope>NUCLEOTIDE SEQUENCE</scope>
</reference>
<keyword evidence="2" id="KW-1185">Reference proteome</keyword>
<evidence type="ECO:0000313" key="1">
    <source>
        <dbReference type="EnsemblMetazoa" id="OVOC4670.1"/>
    </source>
</evidence>
<dbReference type="Proteomes" id="UP000024404">
    <property type="component" value="Unassembled WGS sequence"/>
</dbReference>
<reference evidence="1" key="2">
    <citation type="submission" date="2022-06" db="UniProtKB">
        <authorList>
            <consortium name="EnsemblMetazoa"/>
        </authorList>
    </citation>
    <scope>IDENTIFICATION</scope>
</reference>
<dbReference type="EMBL" id="CMVM020000142">
    <property type="status" value="NOT_ANNOTATED_CDS"/>
    <property type="molecule type" value="Genomic_DNA"/>
</dbReference>
<protein>
    <submittedName>
        <fullName evidence="1">Uncharacterized protein</fullName>
    </submittedName>
</protein>
<proteinExistence type="predicted"/>
<name>A0A8R1XXD2_ONCVO</name>
<accession>A0A8R1XXD2</accession>
<dbReference type="EnsemblMetazoa" id="OVOC4670.1">
    <property type="protein sequence ID" value="OVOC4670.1"/>
    <property type="gene ID" value="WBGene00241479"/>
</dbReference>
<evidence type="ECO:0000313" key="2">
    <source>
        <dbReference type="Proteomes" id="UP000024404"/>
    </source>
</evidence>